<dbReference type="PROSITE" id="PS50053">
    <property type="entry name" value="UBIQUITIN_2"/>
    <property type="match status" value="1"/>
</dbReference>
<protein>
    <recommendedName>
        <fullName evidence="2">Ubiquitin-like domain-containing protein</fullName>
    </recommendedName>
</protein>
<evidence type="ECO:0000313" key="3">
    <source>
        <dbReference type="EMBL" id="KAJ4466820.1"/>
    </source>
</evidence>
<dbReference type="PANTHER" id="PTHR13169:SF0">
    <property type="entry name" value="UBIQUITIN-LIKE PROTEIN 3"/>
    <property type="match status" value="1"/>
</dbReference>
<feature type="region of interest" description="Disordered" evidence="1">
    <location>
        <begin position="1"/>
        <end position="87"/>
    </location>
</feature>
<feature type="region of interest" description="Disordered" evidence="1">
    <location>
        <begin position="134"/>
        <end position="155"/>
    </location>
</feature>
<name>A0A9W8ZVD9_9AGAR</name>
<dbReference type="AlphaFoldDB" id="A0A9W8ZVD9"/>
<dbReference type="InterPro" id="IPR000626">
    <property type="entry name" value="Ubiquitin-like_dom"/>
</dbReference>
<gene>
    <name evidence="3" type="ORF">C8J55DRAFT_233356</name>
</gene>
<dbReference type="SUPFAM" id="SSF54236">
    <property type="entry name" value="Ubiquitin-like"/>
    <property type="match status" value="1"/>
</dbReference>
<comment type="caution">
    <text evidence="3">The sequence shown here is derived from an EMBL/GenBank/DDBJ whole genome shotgun (WGS) entry which is preliminary data.</text>
</comment>
<dbReference type="PANTHER" id="PTHR13169">
    <property type="entry name" value="UBIQUITIN-LIKE PROTEIN 3 HCG-1 PROTEIN"/>
    <property type="match status" value="1"/>
</dbReference>
<accession>A0A9W8ZVD9</accession>
<reference evidence="3" key="1">
    <citation type="submission" date="2022-08" db="EMBL/GenBank/DDBJ databases">
        <authorList>
            <consortium name="DOE Joint Genome Institute"/>
            <person name="Min B."/>
            <person name="Riley R."/>
            <person name="Sierra-Patev S."/>
            <person name="Naranjo-Ortiz M."/>
            <person name="Looney B."/>
            <person name="Konkel Z."/>
            <person name="Slot J.C."/>
            <person name="Sakamoto Y."/>
            <person name="Steenwyk J.L."/>
            <person name="Rokas A."/>
            <person name="Carro J."/>
            <person name="Camarero S."/>
            <person name="Ferreira P."/>
            <person name="Molpeceres G."/>
            <person name="Ruiz-Duenas F.J."/>
            <person name="Serrano A."/>
            <person name="Henrissat B."/>
            <person name="Drula E."/>
            <person name="Hughes K.W."/>
            <person name="Mata J.L."/>
            <person name="Ishikawa N.K."/>
            <person name="Vargas-Isla R."/>
            <person name="Ushijima S."/>
            <person name="Smith C.A."/>
            <person name="Ahrendt S."/>
            <person name="Andreopoulos W."/>
            <person name="He G."/>
            <person name="Labutti K."/>
            <person name="Lipzen A."/>
            <person name="Ng V."/>
            <person name="Sandor L."/>
            <person name="Barry K."/>
            <person name="Martinez A.T."/>
            <person name="Xiao Y."/>
            <person name="Gibbons J.G."/>
            <person name="Terashima K."/>
            <person name="Hibbett D.S."/>
            <person name="Grigoriev I.V."/>
        </authorList>
    </citation>
    <scope>NUCLEOTIDE SEQUENCE</scope>
    <source>
        <strain evidence="3">Sp2 HRB7682 ss15</strain>
    </source>
</reference>
<proteinExistence type="predicted"/>
<feature type="compositionally biased region" description="Polar residues" evidence="1">
    <location>
        <begin position="48"/>
        <end position="69"/>
    </location>
</feature>
<evidence type="ECO:0000256" key="1">
    <source>
        <dbReference type="SAM" id="MobiDB-lite"/>
    </source>
</evidence>
<evidence type="ECO:0000259" key="2">
    <source>
        <dbReference type="PROSITE" id="PS50053"/>
    </source>
</evidence>
<feature type="region of interest" description="Disordered" evidence="1">
    <location>
        <begin position="313"/>
        <end position="345"/>
    </location>
</feature>
<feature type="domain" description="Ubiquitin-like" evidence="2">
    <location>
        <begin position="180"/>
        <end position="250"/>
    </location>
</feature>
<dbReference type="Proteomes" id="UP001150238">
    <property type="component" value="Unassembled WGS sequence"/>
</dbReference>
<feature type="region of interest" description="Disordered" evidence="1">
    <location>
        <begin position="277"/>
        <end position="299"/>
    </location>
</feature>
<dbReference type="Pfam" id="PF13881">
    <property type="entry name" value="Rad60-SLD_2"/>
    <property type="match status" value="1"/>
</dbReference>
<dbReference type="Gene3D" id="3.10.20.90">
    <property type="entry name" value="Phosphatidylinositol 3-kinase Catalytic Subunit, Chain A, domain 1"/>
    <property type="match status" value="1"/>
</dbReference>
<sequence length="353" mass="37742">MAGTFPQSIPRPFTSPGRTNSSTLSPAARFYGYQTDQTDQDNEDEVGLTTNNTAAHQSLAQQPAGSQGISRTTATEASSTPSTDLGLPRNYTVSGLALQQQSSPYIQYLYGTLNRGQGYSTTNSARTSYTRVDTTAMGDSPDIEAGIEAQDGNGEGRTLSVSADIAAEGQIQAIPQAPIVSVCFLMISGKRRVMTFEPETTVGRVKELVWNTWPSGPDWQEERPSTPSHLRILHLGKVLQDEDTLEACDFPIHTPTSSSSLSITPPPPTIVHLAIRPTVPGLNNSGDRGDEKKKSKGTRTRLVARFSSVLASPDDVDEASSTPIHGTAANAEVSPTSQQREDDSHGCTCCIVC</sequence>
<dbReference type="InterPro" id="IPR029071">
    <property type="entry name" value="Ubiquitin-like_domsf"/>
</dbReference>
<feature type="compositionally biased region" description="Low complexity" evidence="1">
    <location>
        <begin position="70"/>
        <end position="83"/>
    </location>
</feature>
<evidence type="ECO:0000313" key="4">
    <source>
        <dbReference type="Proteomes" id="UP001150238"/>
    </source>
</evidence>
<dbReference type="EMBL" id="JANVFS010000043">
    <property type="protein sequence ID" value="KAJ4466820.1"/>
    <property type="molecule type" value="Genomic_DNA"/>
</dbReference>
<feature type="compositionally biased region" description="Polar residues" evidence="1">
    <location>
        <begin position="16"/>
        <end position="25"/>
    </location>
</feature>
<reference evidence="3" key="2">
    <citation type="journal article" date="2023" name="Proc. Natl. Acad. Sci. U.S.A.">
        <title>A global phylogenomic analysis of the shiitake genus Lentinula.</title>
        <authorList>
            <person name="Sierra-Patev S."/>
            <person name="Min B."/>
            <person name="Naranjo-Ortiz M."/>
            <person name="Looney B."/>
            <person name="Konkel Z."/>
            <person name="Slot J.C."/>
            <person name="Sakamoto Y."/>
            <person name="Steenwyk J.L."/>
            <person name="Rokas A."/>
            <person name="Carro J."/>
            <person name="Camarero S."/>
            <person name="Ferreira P."/>
            <person name="Molpeceres G."/>
            <person name="Ruiz-Duenas F.J."/>
            <person name="Serrano A."/>
            <person name="Henrissat B."/>
            <person name="Drula E."/>
            <person name="Hughes K.W."/>
            <person name="Mata J.L."/>
            <person name="Ishikawa N.K."/>
            <person name="Vargas-Isla R."/>
            <person name="Ushijima S."/>
            <person name="Smith C.A."/>
            <person name="Donoghue J."/>
            <person name="Ahrendt S."/>
            <person name="Andreopoulos W."/>
            <person name="He G."/>
            <person name="LaButti K."/>
            <person name="Lipzen A."/>
            <person name="Ng V."/>
            <person name="Riley R."/>
            <person name="Sandor L."/>
            <person name="Barry K."/>
            <person name="Martinez A.T."/>
            <person name="Xiao Y."/>
            <person name="Gibbons J.G."/>
            <person name="Terashima K."/>
            <person name="Grigoriev I.V."/>
            <person name="Hibbett D."/>
        </authorList>
    </citation>
    <scope>NUCLEOTIDE SEQUENCE</scope>
    <source>
        <strain evidence="3">Sp2 HRB7682 ss15</strain>
    </source>
</reference>
<dbReference type="InterPro" id="IPR039540">
    <property type="entry name" value="UBL3-like_ubiquitin_dom"/>
</dbReference>
<organism evidence="3 4">
    <name type="scientific">Lentinula lateritia</name>
    <dbReference type="NCBI Taxonomy" id="40482"/>
    <lineage>
        <taxon>Eukaryota</taxon>
        <taxon>Fungi</taxon>
        <taxon>Dikarya</taxon>
        <taxon>Basidiomycota</taxon>
        <taxon>Agaricomycotina</taxon>
        <taxon>Agaricomycetes</taxon>
        <taxon>Agaricomycetidae</taxon>
        <taxon>Agaricales</taxon>
        <taxon>Marasmiineae</taxon>
        <taxon>Omphalotaceae</taxon>
        <taxon>Lentinula</taxon>
    </lineage>
</organism>
<dbReference type="InterPro" id="IPR040015">
    <property type="entry name" value="UBL3-like"/>
</dbReference>